<dbReference type="EMBL" id="GBYB01004623">
    <property type="protein sequence ID" value="JAG74390.1"/>
    <property type="molecule type" value="Transcribed_RNA"/>
</dbReference>
<evidence type="ECO:0000259" key="8">
    <source>
        <dbReference type="PROSITE" id="PS50157"/>
    </source>
</evidence>
<dbReference type="FunFam" id="3.30.160.60:FF:000446">
    <property type="entry name" value="Zinc finger protein"/>
    <property type="match status" value="1"/>
</dbReference>
<reference evidence="9" key="1">
    <citation type="submission" date="2015-01" db="EMBL/GenBank/DDBJ databases">
        <title>Transcriptome Assembly of Fopius arisanus.</title>
        <authorList>
            <person name="Geib S."/>
        </authorList>
    </citation>
    <scope>NUCLEOTIDE SEQUENCE</scope>
</reference>
<evidence type="ECO:0000313" key="9">
    <source>
        <dbReference type="EMBL" id="JAG74390.1"/>
    </source>
</evidence>
<keyword evidence="3" id="KW-0677">Repeat</keyword>
<dbReference type="SMART" id="SM00355">
    <property type="entry name" value="ZnF_C2H2"/>
    <property type="match status" value="7"/>
</dbReference>
<dbReference type="GeneID" id="105274144"/>
<keyword evidence="5" id="KW-0862">Zinc</keyword>
<dbReference type="InterPro" id="IPR050329">
    <property type="entry name" value="GLI_C2H2-zinc-finger"/>
</dbReference>
<protein>
    <submittedName>
        <fullName evidence="11">Zinc finger protein 76</fullName>
    </submittedName>
    <submittedName>
        <fullName evidence="9">Znf76_0 protein</fullName>
    </submittedName>
</protein>
<proteinExistence type="predicted"/>
<dbReference type="PROSITE" id="PS50157">
    <property type="entry name" value="ZINC_FINGER_C2H2_2"/>
    <property type="match status" value="7"/>
</dbReference>
<evidence type="ECO:0000256" key="6">
    <source>
        <dbReference type="ARBA" id="ARBA00023242"/>
    </source>
</evidence>
<name>A0A0C9PTC1_9HYME</name>
<dbReference type="GO" id="GO:0000978">
    <property type="term" value="F:RNA polymerase II cis-regulatory region sequence-specific DNA binding"/>
    <property type="evidence" value="ECO:0007669"/>
    <property type="project" value="TreeGrafter"/>
</dbReference>
<dbReference type="Pfam" id="PF00096">
    <property type="entry name" value="zf-C2H2"/>
    <property type="match status" value="4"/>
</dbReference>
<feature type="domain" description="C2H2-type" evidence="8">
    <location>
        <begin position="201"/>
        <end position="230"/>
    </location>
</feature>
<feature type="domain" description="C2H2-type" evidence="8">
    <location>
        <begin position="231"/>
        <end position="260"/>
    </location>
</feature>
<evidence type="ECO:0000256" key="3">
    <source>
        <dbReference type="ARBA" id="ARBA00022737"/>
    </source>
</evidence>
<dbReference type="GO" id="GO:0005634">
    <property type="term" value="C:nucleus"/>
    <property type="evidence" value="ECO:0007669"/>
    <property type="project" value="UniProtKB-SubCell"/>
</dbReference>
<dbReference type="Pfam" id="PF13912">
    <property type="entry name" value="zf-C2H2_6"/>
    <property type="match status" value="1"/>
</dbReference>
<keyword evidence="2" id="KW-0479">Metal-binding</keyword>
<feature type="domain" description="C2H2-type" evidence="8">
    <location>
        <begin position="349"/>
        <end position="373"/>
    </location>
</feature>
<dbReference type="GO" id="GO:0000981">
    <property type="term" value="F:DNA-binding transcription factor activity, RNA polymerase II-specific"/>
    <property type="evidence" value="ECO:0007669"/>
    <property type="project" value="TreeGrafter"/>
</dbReference>
<keyword evidence="10" id="KW-1185">Reference proteome</keyword>
<feature type="domain" description="C2H2-type" evidence="8">
    <location>
        <begin position="261"/>
        <end position="290"/>
    </location>
</feature>
<sequence length="473" mass="52991">MSLEDAETQENSPDREDHFTLLEELTDDPDTLPVVINDGDGTALQGVILEDHELLGATLTAVTFPDGTQAFVASHSSSPDLDYKEDEDLSHSIVIRDVAGLEGRMVHLEVDPVVLQSEPSTSNSSDTTYAQIQIINGSAYMVTSRLDSEPPKTKKKDSKLFSGESEIKIKYACPREGCSKVYTTPHHLKVHERSHTGLRPYECEFPRCNKSFLTGYSLKAHQRTHTGEKPYKCTATACEKSFKTSGDLLKHMRTHTGERPFPCPFEGCDRAFTTSNIRKVHIRTHTGERPYPCEICEKSFASATNYKNHMRIHSREKPYTCMVENCGKSFTEYSSLYKHRLVHTPAKPFECKLCHKSYRQHGTLVMHKRTTHALVDSDEGGDVFLDGGEVGLGRVKRKRSRQNKIMISKGAHVEMSEATEESSDSETQILLVGDPKQLVALQQMGLEETFDDPSIDTSLGLNVKIDGMEFGWN</sequence>
<dbReference type="PANTHER" id="PTHR19818">
    <property type="entry name" value="ZINC FINGER PROTEIN ZIC AND GLI"/>
    <property type="match status" value="1"/>
</dbReference>
<dbReference type="FunFam" id="3.30.160.60:FF:000072">
    <property type="entry name" value="zinc finger protein 143 isoform X1"/>
    <property type="match status" value="1"/>
</dbReference>
<dbReference type="OrthoDB" id="6077919at2759"/>
<accession>A0A9R1TV37</accession>
<evidence type="ECO:0000256" key="1">
    <source>
        <dbReference type="ARBA" id="ARBA00004123"/>
    </source>
</evidence>
<evidence type="ECO:0000256" key="2">
    <source>
        <dbReference type="ARBA" id="ARBA00022723"/>
    </source>
</evidence>
<dbReference type="AlphaFoldDB" id="A0A0C9PTC1"/>
<dbReference type="GO" id="GO:0045944">
    <property type="term" value="P:positive regulation of transcription by RNA polymerase II"/>
    <property type="evidence" value="ECO:0007669"/>
    <property type="project" value="UniProtKB-ARBA"/>
</dbReference>
<gene>
    <name evidence="9" type="primary">Znf76_0</name>
    <name evidence="11" type="synonym">LOC105274144</name>
    <name evidence="9" type="ORF">g.21261</name>
</gene>
<dbReference type="Proteomes" id="UP000694866">
    <property type="component" value="Unplaced"/>
</dbReference>
<feature type="domain" description="C2H2-type" evidence="8">
    <location>
        <begin position="171"/>
        <end position="200"/>
    </location>
</feature>
<evidence type="ECO:0000256" key="7">
    <source>
        <dbReference type="PROSITE-ProRule" id="PRU00042"/>
    </source>
</evidence>
<dbReference type="PANTHER" id="PTHR19818:SF151">
    <property type="entry name" value="ZINC FINGER PROTEIN 76"/>
    <property type="match status" value="1"/>
</dbReference>
<organism evidence="9">
    <name type="scientific">Fopius arisanus</name>
    <dbReference type="NCBI Taxonomy" id="64838"/>
    <lineage>
        <taxon>Eukaryota</taxon>
        <taxon>Metazoa</taxon>
        <taxon>Ecdysozoa</taxon>
        <taxon>Arthropoda</taxon>
        <taxon>Hexapoda</taxon>
        <taxon>Insecta</taxon>
        <taxon>Pterygota</taxon>
        <taxon>Neoptera</taxon>
        <taxon>Endopterygota</taxon>
        <taxon>Hymenoptera</taxon>
        <taxon>Apocrita</taxon>
        <taxon>Ichneumonoidea</taxon>
        <taxon>Braconidae</taxon>
        <taxon>Opiinae</taxon>
        <taxon>Fopius</taxon>
    </lineage>
</organism>
<evidence type="ECO:0000256" key="5">
    <source>
        <dbReference type="ARBA" id="ARBA00022833"/>
    </source>
</evidence>
<accession>A0A0C9PTC1</accession>
<reference evidence="11" key="2">
    <citation type="submission" date="2025-04" db="UniProtKB">
        <authorList>
            <consortium name="RefSeq"/>
        </authorList>
    </citation>
    <scope>IDENTIFICATION</scope>
    <source>
        <strain evidence="11">USDA-PBARC FA_bdor</strain>
        <tissue evidence="11">Whole organism</tissue>
    </source>
</reference>
<evidence type="ECO:0000313" key="10">
    <source>
        <dbReference type="Proteomes" id="UP000694866"/>
    </source>
</evidence>
<feature type="domain" description="C2H2-type" evidence="8">
    <location>
        <begin position="319"/>
        <end position="348"/>
    </location>
</feature>
<dbReference type="PROSITE" id="PS00028">
    <property type="entry name" value="ZINC_FINGER_C2H2_1"/>
    <property type="match status" value="7"/>
</dbReference>
<keyword evidence="4 7" id="KW-0863">Zinc-finger</keyword>
<dbReference type="GO" id="GO:0008270">
    <property type="term" value="F:zinc ion binding"/>
    <property type="evidence" value="ECO:0007669"/>
    <property type="project" value="UniProtKB-KW"/>
</dbReference>
<evidence type="ECO:0000313" key="11">
    <source>
        <dbReference type="RefSeq" id="XP_011315333.1"/>
    </source>
</evidence>
<dbReference type="Gene3D" id="3.30.160.60">
    <property type="entry name" value="Classic Zinc Finger"/>
    <property type="match status" value="7"/>
</dbReference>
<dbReference type="SUPFAM" id="SSF57667">
    <property type="entry name" value="beta-beta-alpha zinc fingers"/>
    <property type="match status" value="3"/>
</dbReference>
<dbReference type="InterPro" id="IPR013087">
    <property type="entry name" value="Znf_C2H2_type"/>
</dbReference>
<feature type="domain" description="C2H2-type" evidence="8">
    <location>
        <begin position="291"/>
        <end position="318"/>
    </location>
</feature>
<dbReference type="FunFam" id="3.30.160.60:FF:001102">
    <property type="entry name" value="Transcription factor IIIA"/>
    <property type="match status" value="1"/>
</dbReference>
<dbReference type="KEGG" id="fas:105274144"/>
<keyword evidence="6" id="KW-0539">Nucleus</keyword>
<evidence type="ECO:0000256" key="4">
    <source>
        <dbReference type="ARBA" id="ARBA00022771"/>
    </source>
</evidence>
<dbReference type="RefSeq" id="XP_011315333.1">
    <property type="nucleotide sequence ID" value="XM_011317031.1"/>
</dbReference>
<comment type="subcellular location">
    <subcellularLocation>
        <location evidence="1">Nucleus</location>
    </subcellularLocation>
</comment>
<dbReference type="FunFam" id="3.30.160.60:FF:000125">
    <property type="entry name" value="Putative zinc finger protein 143"/>
    <property type="match status" value="3"/>
</dbReference>
<dbReference type="InterPro" id="IPR036236">
    <property type="entry name" value="Znf_C2H2_sf"/>
</dbReference>